<dbReference type="InterPro" id="IPR013785">
    <property type="entry name" value="Aldolase_TIM"/>
</dbReference>
<accession>A0AA37UN03</accession>
<dbReference type="PIRSF" id="PIRSF001365">
    <property type="entry name" value="DHDPS"/>
    <property type="match status" value="1"/>
</dbReference>
<sequence length="308" mass="33164">MPETAPDALAHRLSAGLLSFPVTHFGPGYELDEPAYREHLGWLAQHDVAALFAAGGTGEYFSLETAEVDRVVRIAIDEVGAAVPIVAPAGQGTATAVAQARAAARAGAAGLLLFPPYLTEASQEGLVEHVRTVCRATGLGVVFYQRANARLSIDSLARLADDCPNLVAVKDGVGDIEFMTRLRARFEGRFTTIGGLPTAETFALPYLELGVVTYSSALFNFLPAFALEFHAAVVRRDRDEVYRRLREVVLPYTELRDRRAGYAVSIVKAGLAAVGRPTSRVRPPLTDLVEHEVDELRSIVERAAAVPA</sequence>
<dbReference type="Pfam" id="PF00701">
    <property type="entry name" value="DHDPS"/>
    <property type="match status" value="1"/>
</dbReference>
<feature type="active site" description="Proton donor/acceptor" evidence="7">
    <location>
        <position position="144"/>
    </location>
</feature>
<dbReference type="EMBL" id="BSUL01000001">
    <property type="protein sequence ID" value="GMA27891.1"/>
    <property type="molecule type" value="Genomic_DNA"/>
</dbReference>
<dbReference type="InterPro" id="IPR017655">
    <property type="entry name" value="Dehydro-deoxyglucarate_dehyd"/>
</dbReference>
<keyword evidence="10" id="KW-1185">Reference proteome</keyword>
<evidence type="ECO:0000256" key="6">
    <source>
        <dbReference type="PIRNR" id="PIRNR001365"/>
    </source>
</evidence>
<dbReference type="RefSeq" id="WP_284230866.1">
    <property type="nucleotide sequence ID" value="NZ_BSUL01000001.1"/>
</dbReference>
<dbReference type="Gene3D" id="3.20.20.70">
    <property type="entry name" value="Aldolase class I"/>
    <property type="match status" value="1"/>
</dbReference>
<proteinExistence type="inferred from homology"/>
<evidence type="ECO:0000313" key="10">
    <source>
        <dbReference type="Proteomes" id="UP001157160"/>
    </source>
</evidence>
<evidence type="ECO:0000313" key="9">
    <source>
        <dbReference type="EMBL" id="GMA27891.1"/>
    </source>
</evidence>
<comment type="caution">
    <text evidence="9">The sequence shown here is derived from an EMBL/GenBank/DDBJ whole genome shotgun (WGS) entry which is preliminary data.</text>
</comment>
<dbReference type="GO" id="GO:0008840">
    <property type="term" value="F:4-hydroxy-tetrahydrodipicolinate synthase activity"/>
    <property type="evidence" value="ECO:0007669"/>
    <property type="project" value="TreeGrafter"/>
</dbReference>
<dbReference type="EC" id="4.2.1.41" evidence="5"/>
<feature type="active site" description="Schiff-base intermediate with substrate" evidence="7">
    <location>
        <position position="170"/>
    </location>
</feature>
<comment type="similarity">
    <text evidence="3 5 6">Belongs to the DapA family.</text>
</comment>
<dbReference type="InterPro" id="IPR002220">
    <property type="entry name" value="DapA-like"/>
</dbReference>
<organism evidence="9 10">
    <name type="scientific">Arenivirga flava</name>
    <dbReference type="NCBI Taxonomy" id="1930060"/>
    <lineage>
        <taxon>Bacteria</taxon>
        <taxon>Bacillati</taxon>
        <taxon>Actinomycetota</taxon>
        <taxon>Actinomycetes</taxon>
        <taxon>Micrococcales</taxon>
        <taxon>Microbacteriaceae</taxon>
        <taxon>Arenivirga</taxon>
    </lineage>
</organism>
<evidence type="ECO:0000256" key="3">
    <source>
        <dbReference type="ARBA" id="ARBA00007592"/>
    </source>
</evidence>
<dbReference type="SUPFAM" id="SSF51569">
    <property type="entry name" value="Aldolase"/>
    <property type="match status" value="1"/>
</dbReference>
<evidence type="ECO:0000256" key="1">
    <source>
        <dbReference type="ARBA" id="ARBA00001446"/>
    </source>
</evidence>
<comment type="pathway">
    <text evidence="2 5">Carbohydrate acid metabolism; D-glucarate degradation; 2,5-dioxopentanoate from D-glucarate: step 2/2.</text>
</comment>
<evidence type="ECO:0000256" key="7">
    <source>
        <dbReference type="PIRSR" id="PIRSR001365-1"/>
    </source>
</evidence>
<dbReference type="Proteomes" id="UP001157160">
    <property type="component" value="Unassembled WGS sequence"/>
</dbReference>
<dbReference type="NCBIfam" id="TIGR03249">
    <property type="entry name" value="KdgD"/>
    <property type="match status" value="1"/>
</dbReference>
<evidence type="ECO:0000256" key="8">
    <source>
        <dbReference type="PIRSR" id="PIRSR001365-2"/>
    </source>
</evidence>
<comment type="catalytic activity">
    <reaction evidence="1 5">
        <text>5-dehydro-4-deoxy-D-glucarate + H(+) = 2,5-dioxopentanoate + CO2 + H2O</text>
        <dbReference type="Rhea" id="RHEA:24608"/>
        <dbReference type="ChEBI" id="CHEBI:15377"/>
        <dbReference type="ChEBI" id="CHEBI:15378"/>
        <dbReference type="ChEBI" id="CHEBI:16526"/>
        <dbReference type="ChEBI" id="CHEBI:42819"/>
        <dbReference type="ChEBI" id="CHEBI:58136"/>
        <dbReference type="EC" id="4.2.1.41"/>
    </reaction>
</comment>
<evidence type="ECO:0000256" key="4">
    <source>
        <dbReference type="ARBA" id="ARBA00023239"/>
    </source>
</evidence>
<reference evidence="9 10" key="1">
    <citation type="journal article" date="2014" name="Int. J. Syst. Evol. Microbiol.">
        <title>Complete genome sequence of Corynebacterium casei LMG S-19264T (=DSM 44701T), isolated from a smear-ripened cheese.</title>
        <authorList>
            <consortium name="US DOE Joint Genome Institute (JGI-PGF)"/>
            <person name="Walter F."/>
            <person name="Albersmeier A."/>
            <person name="Kalinowski J."/>
            <person name="Ruckert C."/>
        </authorList>
    </citation>
    <scope>NUCLEOTIDE SEQUENCE [LARGE SCALE GENOMIC DNA]</scope>
    <source>
        <strain evidence="9 10">NBRC 112289</strain>
    </source>
</reference>
<dbReference type="AlphaFoldDB" id="A0AA37UN03"/>
<gene>
    <name evidence="9" type="ORF">GCM10025874_11440</name>
</gene>
<dbReference type="PANTHER" id="PTHR12128:SF19">
    <property type="entry name" value="5-DEHYDRO-4-DEOXYGLUCARATE DEHYDRATASE 2-RELATED"/>
    <property type="match status" value="1"/>
</dbReference>
<dbReference type="GO" id="GO:0047448">
    <property type="term" value="F:5-dehydro-4-deoxyglucarate dehydratase activity"/>
    <property type="evidence" value="ECO:0007669"/>
    <property type="project" value="UniProtKB-UniRule"/>
</dbReference>
<dbReference type="GO" id="GO:0042838">
    <property type="term" value="P:D-glucarate catabolic process"/>
    <property type="evidence" value="ECO:0007669"/>
    <property type="project" value="UniProtKB-UniRule"/>
</dbReference>
<feature type="binding site" evidence="8">
    <location>
        <position position="57"/>
    </location>
    <ligand>
        <name>pyruvate</name>
        <dbReference type="ChEBI" id="CHEBI:15361"/>
    </ligand>
</feature>
<protein>
    <recommendedName>
        <fullName evidence="5">Probable 5-dehydro-4-deoxyglucarate dehydratase</fullName>
        <ecNumber evidence="5">4.2.1.41</ecNumber>
    </recommendedName>
    <alternativeName>
        <fullName evidence="5">5-keto-4-deoxy-glucarate dehydratase</fullName>
        <shortName evidence="5">KDGDH</shortName>
    </alternativeName>
</protein>
<dbReference type="PANTHER" id="PTHR12128">
    <property type="entry name" value="DIHYDRODIPICOLINATE SYNTHASE"/>
    <property type="match status" value="1"/>
</dbReference>
<dbReference type="NCBIfam" id="NF002958">
    <property type="entry name" value="PRK03620.1"/>
    <property type="match status" value="1"/>
</dbReference>
<dbReference type="SMART" id="SM01130">
    <property type="entry name" value="DHDPS"/>
    <property type="match status" value="1"/>
</dbReference>
<dbReference type="HAMAP" id="MF_00694">
    <property type="entry name" value="KDGDH"/>
    <property type="match status" value="1"/>
</dbReference>
<evidence type="ECO:0000256" key="5">
    <source>
        <dbReference type="HAMAP-Rule" id="MF_00694"/>
    </source>
</evidence>
<name>A0AA37UN03_9MICO</name>
<keyword evidence="4 5" id="KW-0456">Lyase</keyword>
<evidence type="ECO:0000256" key="2">
    <source>
        <dbReference type="ARBA" id="ARBA00004983"/>
    </source>
</evidence>